<dbReference type="EMBL" id="MU825401">
    <property type="protein sequence ID" value="KAJ7392490.1"/>
    <property type="molecule type" value="Genomic_DNA"/>
</dbReference>
<evidence type="ECO:0000313" key="3">
    <source>
        <dbReference type="Proteomes" id="UP001163046"/>
    </source>
</evidence>
<organism evidence="2 3">
    <name type="scientific">Desmophyllum pertusum</name>
    <dbReference type="NCBI Taxonomy" id="174260"/>
    <lineage>
        <taxon>Eukaryota</taxon>
        <taxon>Metazoa</taxon>
        <taxon>Cnidaria</taxon>
        <taxon>Anthozoa</taxon>
        <taxon>Hexacorallia</taxon>
        <taxon>Scleractinia</taxon>
        <taxon>Caryophylliina</taxon>
        <taxon>Caryophylliidae</taxon>
        <taxon>Desmophyllum</taxon>
    </lineage>
</organism>
<accession>A0A9X0DA78</accession>
<protein>
    <submittedName>
        <fullName evidence="2">Uncharacterized protein</fullName>
    </submittedName>
</protein>
<proteinExistence type="predicted"/>
<name>A0A9X0DA78_9CNID</name>
<dbReference type="OrthoDB" id="5980787at2759"/>
<comment type="caution">
    <text evidence="2">The sequence shown here is derived from an EMBL/GenBank/DDBJ whole genome shotgun (WGS) entry which is preliminary data.</text>
</comment>
<dbReference type="Proteomes" id="UP001163046">
    <property type="component" value="Unassembled WGS sequence"/>
</dbReference>
<dbReference type="AlphaFoldDB" id="A0A9X0DA78"/>
<keyword evidence="1" id="KW-0812">Transmembrane</keyword>
<gene>
    <name evidence="2" type="ORF">OS493_012156</name>
</gene>
<feature type="transmembrane region" description="Helical" evidence="1">
    <location>
        <begin position="81"/>
        <end position="103"/>
    </location>
</feature>
<keyword evidence="1" id="KW-1133">Transmembrane helix</keyword>
<evidence type="ECO:0000256" key="1">
    <source>
        <dbReference type="SAM" id="Phobius"/>
    </source>
</evidence>
<reference evidence="2" key="1">
    <citation type="submission" date="2023-01" db="EMBL/GenBank/DDBJ databases">
        <title>Genome assembly of the deep-sea coral Lophelia pertusa.</title>
        <authorList>
            <person name="Herrera S."/>
            <person name="Cordes E."/>
        </authorList>
    </citation>
    <scope>NUCLEOTIDE SEQUENCE</scope>
    <source>
        <strain evidence="2">USNM1676648</strain>
        <tissue evidence="2">Polyp</tissue>
    </source>
</reference>
<sequence>MKMADYRSSSRKDGKYQVNLTNCNIQTVVIGDGTTVNTCCRRAERSTASRSGPTVIQDGGEWRGTKRKQKLLVDNTSVKEFVTMDIIVICILYLIIVTIHVHVSCRYQPTLESLDSRPLHSWYAEFKFDPDVWAEPLTKSDARYPQALFSWNYVINGRHRNRAGKSG</sequence>
<keyword evidence="3" id="KW-1185">Reference proteome</keyword>
<evidence type="ECO:0000313" key="2">
    <source>
        <dbReference type="EMBL" id="KAJ7392490.1"/>
    </source>
</evidence>
<keyword evidence="1" id="KW-0472">Membrane</keyword>